<dbReference type="Proteomes" id="UP001237642">
    <property type="component" value="Unassembled WGS sequence"/>
</dbReference>
<name>A0AAD8GZG5_9APIA</name>
<evidence type="ECO:0000313" key="2">
    <source>
        <dbReference type="EMBL" id="KAK1357576.1"/>
    </source>
</evidence>
<evidence type="ECO:0000256" key="1">
    <source>
        <dbReference type="SAM" id="MobiDB-lite"/>
    </source>
</evidence>
<dbReference type="AlphaFoldDB" id="A0AAD8GZG5"/>
<protein>
    <submittedName>
        <fullName evidence="2">Late embryogenesis abundant protein</fullName>
    </submittedName>
</protein>
<organism evidence="2 3">
    <name type="scientific">Heracleum sosnowskyi</name>
    <dbReference type="NCBI Taxonomy" id="360622"/>
    <lineage>
        <taxon>Eukaryota</taxon>
        <taxon>Viridiplantae</taxon>
        <taxon>Streptophyta</taxon>
        <taxon>Embryophyta</taxon>
        <taxon>Tracheophyta</taxon>
        <taxon>Spermatophyta</taxon>
        <taxon>Magnoliopsida</taxon>
        <taxon>eudicotyledons</taxon>
        <taxon>Gunneridae</taxon>
        <taxon>Pentapetalae</taxon>
        <taxon>asterids</taxon>
        <taxon>campanulids</taxon>
        <taxon>Apiales</taxon>
        <taxon>Apiaceae</taxon>
        <taxon>Apioideae</taxon>
        <taxon>apioid superclade</taxon>
        <taxon>Tordylieae</taxon>
        <taxon>Tordyliinae</taxon>
        <taxon>Heracleum</taxon>
    </lineage>
</organism>
<feature type="compositionally biased region" description="Basic and acidic residues" evidence="1">
    <location>
        <begin position="38"/>
        <end position="54"/>
    </location>
</feature>
<feature type="compositionally biased region" description="Basic and acidic residues" evidence="1">
    <location>
        <begin position="103"/>
        <end position="114"/>
    </location>
</feature>
<accession>A0AAD8GZG5</accession>
<sequence>MNFAIKLTRTHASSSQPIGRNLKAPAGIKFQHSQAKPHNMDEAEKSKPKTEHGDAGMTESFGDGYATRSNEEGFGGIYGGNEEEGVHGTTAEEKGYEKSQGSHVEEKEKARNEE</sequence>
<feature type="compositionally biased region" description="Basic and acidic residues" evidence="1">
    <location>
        <begin position="84"/>
        <end position="97"/>
    </location>
</feature>
<evidence type="ECO:0000313" key="3">
    <source>
        <dbReference type="Proteomes" id="UP001237642"/>
    </source>
</evidence>
<dbReference type="PANTHER" id="PTHR36410">
    <property type="entry name" value="EXPRESSED PROTEIN"/>
    <property type="match status" value="1"/>
</dbReference>
<gene>
    <name evidence="2" type="ORF">POM88_050832</name>
</gene>
<proteinExistence type="predicted"/>
<dbReference type="PANTHER" id="PTHR36410:SF1">
    <property type="entry name" value="EXPRESSED PROTEIN"/>
    <property type="match status" value="1"/>
</dbReference>
<feature type="region of interest" description="Disordered" evidence="1">
    <location>
        <begin position="1"/>
        <end position="114"/>
    </location>
</feature>
<comment type="caution">
    <text evidence="2">The sequence shown here is derived from an EMBL/GenBank/DDBJ whole genome shotgun (WGS) entry which is preliminary data.</text>
</comment>
<keyword evidence="3" id="KW-1185">Reference proteome</keyword>
<reference evidence="2" key="1">
    <citation type="submission" date="2023-02" db="EMBL/GenBank/DDBJ databases">
        <title>Genome of toxic invasive species Heracleum sosnowskyi carries increased number of genes despite the absence of recent whole-genome duplications.</title>
        <authorList>
            <person name="Schelkunov M."/>
            <person name="Shtratnikova V."/>
            <person name="Makarenko M."/>
            <person name="Klepikova A."/>
            <person name="Omelchenko D."/>
            <person name="Novikova G."/>
            <person name="Obukhova E."/>
            <person name="Bogdanov V."/>
            <person name="Penin A."/>
            <person name="Logacheva M."/>
        </authorList>
    </citation>
    <scope>NUCLEOTIDE SEQUENCE</scope>
    <source>
        <strain evidence="2">Hsosn_3</strain>
        <tissue evidence="2">Leaf</tissue>
    </source>
</reference>
<reference evidence="2" key="2">
    <citation type="submission" date="2023-05" db="EMBL/GenBank/DDBJ databases">
        <authorList>
            <person name="Schelkunov M.I."/>
        </authorList>
    </citation>
    <scope>NUCLEOTIDE SEQUENCE</scope>
    <source>
        <strain evidence="2">Hsosn_3</strain>
        <tissue evidence="2">Leaf</tissue>
    </source>
</reference>
<dbReference type="EMBL" id="JAUIZM010000011">
    <property type="protein sequence ID" value="KAK1357576.1"/>
    <property type="molecule type" value="Genomic_DNA"/>
</dbReference>